<comment type="similarity">
    <text evidence="1">Belongs to the short-chain dehydrogenases/reductases (SDR) family.</text>
</comment>
<organism evidence="3 4">
    <name type="scientific">Ladona fulva</name>
    <name type="common">Scarce chaser dragonfly</name>
    <name type="synonym">Libellula fulva</name>
    <dbReference type="NCBI Taxonomy" id="123851"/>
    <lineage>
        <taxon>Eukaryota</taxon>
        <taxon>Metazoa</taxon>
        <taxon>Ecdysozoa</taxon>
        <taxon>Arthropoda</taxon>
        <taxon>Hexapoda</taxon>
        <taxon>Insecta</taxon>
        <taxon>Pterygota</taxon>
        <taxon>Palaeoptera</taxon>
        <taxon>Odonata</taxon>
        <taxon>Epiprocta</taxon>
        <taxon>Anisoptera</taxon>
        <taxon>Libelluloidea</taxon>
        <taxon>Libellulidae</taxon>
        <taxon>Ladona</taxon>
    </lineage>
</organism>
<dbReference type="OrthoDB" id="1933717at2759"/>
<dbReference type="GO" id="GO:0016491">
    <property type="term" value="F:oxidoreductase activity"/>
    <property type="evidence" value="ECO:0007669"/>
    <property type="project" value="UniProtKB-KW"/>
</dbReference>
<dbReference type="InterPro" id="IPR002347">
    <property type="entry name" value="SDR_fam"/>
</dbReference>
<dbReference type="PANTHER" id="PTHR43115:SF4">
    <property type="entry name" value="DEHYDROGENASE_REDUCTASE SDR FAMILY MEMBER 11"/>
    <property type="match status" value="1"/>
</dbReference>
<comment type="caution">
    <text evidence="3">The sequence shown here is derived from an EMBL/GenBank/DDBJ whole genome shotgun (WGS) entry which is preliminary data.</text>
</comment>
<keyword evidence="2" id="KW-0560">Oxidoreductase</keyword>
<evidence type="ECO:0000313" key="4">
    <source>
        <dbReference type="Proteomes" id="UP000792457"/>
    </source>
</evidence>
<dbReference type="EMBL" id="KZ309283">
    <property type="protein sequence ID" value="KAG8238106.1"/>
    <property type="molecule type" value="Genomic_DNA"/>
</dbReference>
<dbReference type="Pfam" id="PF00106">
    <property type="entry name" value="adh_short"/>
    <property type="match status" value="1"/>
</dbReference>
<accession>A0A8K0KQN6</accession>
<gene>
    <name evidence="3" type="ORF">J437_LFUL012717</name>
</gene>
<name>A0A8K0KQN6_LADFU</name>
<proteinExistence type="inferred from homology"/>
<reference evidence="3" key="1">
    <citation type="submission" date="2013-04" db="EMBL/GenBank/DDBJ databases">
        <authorList>
            <person name="Qu J."/>
            <person name="Murali S.C."/>
            <person name="Bandaranaike D."/>
            <person name="Bellair M."/>
            <person name="Blankenburg K."/>
            <person name="Chao H."/>
            <person name="Dinh H."/>
            <person name="Doddapaneni H."/>
            <person name="Downs B."/>
            <person name="Dugan-Rocha S."/>
            <person name="Elkadiri S."/>
            <person name="Gnanaolivu R.D."/>
            <person name="Hernandez B."/>
            <person name="Javaid M."/>
            <person name="Jayaseelan J.C."/>
            <person name="Lee S."/>
            <person name="Li M."/>
            <person name="Ming W."/>
            <person name="Munidasa M."/>
            <person name="Muniz J."/>
            <person name="Nguyen L."/>
            <person name="Ongeri F."/>
            <person name="Osuji N."/>
            <person name="Pu L.-L."/>
            <person name="Puazo M."/>
            <person name="Qu C."/>
            <person name="Quiroz J."/>
            <person name="Raj R."/>
            <person name="Weissenberger G."/>
            <person name="Xin Y."/>
            <person name="Zou X."/>
            <person name="Han Y."/>
            <person name="Richards S."/>
            <person name="Worley K."/>
            <person name="Muzny D."/>
            <person name="Gibbs R."/>
        </authorList>
    </citation>
    <scope>NUCLEOTIDE SEQUENCE</scope>
    <source>
        <strain evidence="3">Sampled in the wild</strain>
    </source>
</reference>
<evidence type="ECO:0008006" key="5">
    <source>
        <dbReference type="Google" id="ProtNLM"/>
    </source>
</evidence>
<protein>
    <recommendedName>
        <fullName evidence="5">Farnesol dehydrogenase</fullName>
    </recommendedName>
</protein>
<dbReference type="Proteomes" id="UP000792457">
    <property type="component" value="Unassembled WGS sequence"/>
</dbReference>
<dbReference type="InterPro" id="IPR036291">
    <property type="entry name" value="NAD(P)-bd_dom_sf"/>
</dbReference>
<dbReference type="AlphaFoldDB" id="A0A8K0KQN6"/>
<evidence type="ECO:0000256" key="1">
    <source>
        <dbReference type="ARBA" id="ARBA00006484"/>
    </source>
</evidence>
<dbReference type="Gene3D" id="3.40.50.720">
    <property type="entry name" value="NAD(P)-binding Rossmann-like Domain"/>
    <property type="match status" value="1"/>
</dbReference>
<dbReference type="PRINTS" id="PR00081">
    <property type="entry name" value="GDHRDH"/>
</dbReference>
<reference evidence="3" key="2">
    <citation type="submission" date="2017-10" db="EMBL/GenBank/DDBJ databases">
        <title>Ladona fulva Genome sequencing and assembly.</title>
        <authorList>
            <person name="Murali S."/>
            <person name="Richards S."/>
            <person name="Bandaranaike D."/>
            <person name="Bellair M."/>
            <person name="Blankenburg K."/>
            <person name="Chao H."/>
            <person name="Dinh H."/>
            <person name="Doddapaneni H."/>
            <person name="Dugan-Rocha S."/>
            <person name="Elkadiri S."/>
            <person name="Gnanaolivu R."/>
            <person name="Hernandez B."/>
            <person name="Skinner E."/>
            <person name="Javaid M."/>
            <person name="Lee S."/>
            <person name="Li M."/>
            <person name="Ming W."/>
            <person name="Munidasa M."/>
            <person name="Muniz J."/>
            <person name="Nguyen L."/>
            <person name="Hughes D."/>
            <person name="Osuji N."/>
            <person name="Pu L.-L."/>
            <person name="Puazo M."/>
            <person name="Qu C."/>
            <person name="Quiroz J."/>
            <person name="Raj R."/>
            <person name="Weissenberger G."/>
            <person name="Xin Y."/>
            <person name="Zou X."/>
            <person name="Han Y."/>
            <person name="Worley K."/>
            <person name="Muzny D."/>
            <person name="Gibbs R."/>
        </authorList>
    </citation>
    <scope>NUCLEOTIDE SEQUENCE</scope>
    <source>
        <strain evidence="3">Sampled in the wild</strain>
    </source>
</reference>
<dbReference type="SUPFAM" id="SSF51735">
    <property type="entry name" value="NAD(P)-binding Rossmann-fold domains"/>
    <property type="match status" value="1"/>
</dbReference>
<dbReference type="PANTHER" id="PTHR43115">
    <property type="entry name" value="DEHYDROGENASE/REDUCTASE SDR FAMILY MEMBER 11"/>
    <property type="match status" value="1"/>
</dbReference>
<keyword evidence="4" id="KW-1185">Reference proteome</keyword>
<sequence>MERWAGKVAVVTGASAGIGAAIAKELVRHGMKVVGMARRVERVEAIAKELNGEKGKLYPYKGDVMEESDVKAMFQWIREEFGAVHVLVNNAGAAREVPMTGGANYEHMRIIFGTNVFGLFMCTSEALDVMNEKGIDDGHIIHINR</sequence>
<evidence type="ECO:0000256" key="2">
    <source>
        <dbReference type="ARBA" id="ARBA00023002"/>
    </source>
</evidence>
<evidence type="ECO:0000313" key="3">
    <source>
        <dbReference type="EMBL" id="KAG8238106.1"/>
    </source>
</evidence>